<evidence type="ECO:0000313" key="9">
    <source>
        <dbReference type="EMBL" id="KAL0092264.1"/>
    </source>
</evidence>
<comment type="function">
    <text evidence="7">Component of the Mediator complex, a coactivator involved in the regulated transcription of nearly all RNA polymerase II-dependent genes. Mediator functions as a bridge to convey information from gene-specific regulatory proteins to the basal RNA polymerase II transcription machinery. Mediator is recruited to promoters by direct interactions with regulatory proteins and serves as a scaffold for the assembly of a functional preinitiation complex with RNA polymerase II and the general transcription factors.</text>
</comment>
<evidence type="ECO:0000256" key="2">
    <source>
        <dbReference type="ARBA" id="ARBA00006210"/>
    </source>
</evidence>
<dbReference type="Pfam" id="PF10744">
    <property type="entry name" value="Med1"/>
    <property type="match status" value="1"/>
</dbReference>
<evidence type="ECO:0000256" key="3">
    <source>
        <dbReference type="ARBA" id="ARBA00023015"/>
    </source>
</evidence>
<dbReference type="Proteomes" id="UP001448207">
    <property type="component" value="Unassembled WGS sequence"/>
</dbReference>
<evidence type="ECO:0000259" key="8">
    <source>
        <dbReference type="Pfam" id="PF10744"/>
    </source>
</evidence>
<keyword evidence="10" id="KW-1185">Reference proteome</keyword>
<evidence type="ECO:0000256" key="6">
    <source>
        <dbReference type="ARBA" id="ARBA00023242"/>
    </source>
</evidence>
<comment type="caution">
    <text evidence="9">The sequence shown here is derived from an EMBL/GenBank/DDBJ whole genome shotgun (WGS) entry which is preliminary data.</text>
</comment>
<name>A0ABR3B872_PHYBL</name>
<evidence type="ECO:0000256" key="1">
    <source>
        <dbReference type="ARBA" id="ARBA00004123"/>
    </source>
</evidence>
<proteinExistence type="inferred from homology"/>
<dbReference type="InterPro" id="IPR019680">
    <property type="entry name" value="Mediator_Med1"/>
</dbReference>
<gene>
    <name evidence="9" type="ORF">J3Q64DRAFT_1718313</name>
</gene>
<keyword evidence="3 7" id="KW-0805">Transcription regulation</keyword>
<comment type="similarity">
    <text evidence="2 7">Belongs to the Mediator complex subunit 1 family.</text>
</comment>
<evidence type="ECO:0000256" key="4">
    <source>
        <dbReference type="ARBA" id="ARBA00023159"/>
    </source>
</evidence>
<accession>A0ABR3B872</accession>
<comment type="subcellular location">
    <subcellularLocation>
        <location evidence="1 7">Nucleus</location>
    </subcellularLocation>
</comment>
<reference evidence="9 10" key="1">
    <citation type="submission" date="2024-04" db="EMBL/GenBank/DDBJ databases">
        <title>Symmetric and asymmetric DNA N6-adenine methylation regulates different biological responses in Mucorales.</title>
        <authorList>
            <consortium name="Lawrence Berkeley National Laboratory"/>
            <person name="Lax C."/>
            <person name="Mondo S.J."/>
            <person name="Osorio-Concepcion M."/>
            <person name="Muszewska A."/>
            <person name="Corrochano-Luque M."/>
            <person name="Gutierrez G."/>
            <person name="Riley R."/>
            <person name="Lipzen A."/>
            <person name="Guo J."/>
            <person name="Hundley H."/>
            <person name="Amirebrahimi M."/>
            <person name="Ng V."/>
            <person name="Lorenzo-Gutierrez D."/>
            <person name="Binder U."/>
            <person name="Yang J."/>
            <person name="Song Y."/>
            <person name="Canovas D."/>
            <person name="Navarro E."/>
            <person name="Freitag M."/>
            <person name="Gabaldon T."/>
            <person name="Grigoriev I.V."/>
            <person name="Corrochano L.M."/>
            <person name="Nicolas F.E."/>
            <person name="Garre V."/>
        </authorList>
    </citation>
    <scope>NUCLEOTIDE SEQUENCE [LARGE SCALE GENOMIC DNA]</scope>
    <source>
        <strain evidence="9 10">L51</strain>
    </source>
</reference>
<evidence type="ECO:0000313" key="10">
    <source>
        <dbReference type="Proteomes" id="UP001448207"/>
    </source>
</evidence>
<evidence type="ECO:0000256" key="5">
    <source>
        <dbReference type="ARBA" id="ARBA00023163"/>
    </source>
</evidence>
<dbReference type="EMBL" id="JBCLYO010000002">
    <property type="protein sequence ID" value="KAL0092264.1"/>
    <property type="molecule type" value="Genomic_DNA"/>
</dbReference>
<sequence>MSKTPEPKNAISTSVFRLQETLRNLKRQCPALLNSQSNSLDPACPVTAGNELHAFGAVNIDKVRQEFTNHINSIRTICSQFETEVLGDVMKMGSGADPAFRKHFTHLKEQALLESTVLKVKDTLKRTQEYLDESLDSSEESKAKIKIQKIEHLAQSIGLMTFVDSSQKTAYGIPMTTITLGGTVIVVDIDIDNTGSVLRAKVTYVSEALQNDQDERVDNMLAENLQLKSLSLFKRNLGTLALLDRLNVKYAPTDFFLITKWLLADLKAIYSQEVLLLDDDLASVLMEGRGIPSLYLDHPGVSISYWIDKKYVLGGDWKSVQKSIDRDQNNQLLYKSHKLDISFEASLHPQQFLPPSRTNYLLGFDETEDSVQEGVNGMHYKIVKETEFPKFIGAMRFVKPLSTLPGLHSIPVRFVAILDPPVPASDLIVQKLMKITGFSNEDSKIQTTTTNPSSDALSLEELLVTDIKKTTDQSSTEQESIFKTNGKLRLSVDSSKEQVYKWAGSQKTSGKLIDRIPFNHPVQLFNIIQCLRQQQMYNTLFQSIFYQTSHKYTVLPTSNQHTLSLDEILQEGSADTCLHIEVTSINNPHTLHLTLSLPPTHPLSPLVLIPLAISIPIDTPTRPVVRLDQHDPLSGTQTNQAIGWNTFVFDEDKMTRVIQTGYSIPLLIRWLWNRIESNQNNLKTKEELSLKRPCEDSLLWKEEKYMKMDISG</sequence>
<evidence type="ECO:0000256" key="7">
    <source>
        <dbReference type="RuleBase" id="RU364059"/>
    </source>
</evidence>
<keyword evidence="6 7" id="KW-0539">Nucleus</keyword>
<organism evidence="9 10">
    <name type="scientific">Phycomyces blakesleeanus</name>
    <dbReference type="NCBI Taxonomy" id="4837"/>
    <lineage>
        <taxon>Eukaryota</taxon>
        <taxon>Fungi</taxon>
        <taxon>Fungi incertae sedis</taxon>
        <taxon>Mucoromycota</taxon>
        <taxon>Mucoromycotina</taxon>
        <taxon>Mucoromycetes</taxon>
        <taxon>Mucorales</taxon>
        <taxon>Phycomycetaceae</taxon>
        <taxon>Phycomyces</taxon>
    </lineage>
</organism>
<protein>
    <recommendedName>
        <fullName evidence="7">Mediator of RNA polymerase II transcription subunit 1</fullName>
    </recommendedName>
    <alternativeName>
        <fullName evidence="7">Mediator complex subunit 1</fullName>
    </alternativeName>
</protein>
<keyword evidence="4 7" id="KW-0010">Activator</keyword>
<keyword evidence="5 7" id="KW-0804">Transcription</keyword>
<feature type="domain" description="Mediator complex subunit Med1" evidence="8">
    <location>
        <begin position="145"/>
        <end position="545"/>
    </location>
</feature>